<dbReference type="Gene3D" id="3.40.390.10">
    <property type="entry name" value="Collagenase (Catalytic Domain)"/>
    <property type="match status" value="1"/>
</dbReference>
<accession>A0A1U7N114</accession>
<gene>
    <name evidence="2" type="ORF">BJP37_12060</name>
</gene>
<dbReference type="AlphaFoldDB" id="A0A1U7N114"/>
<evidence type="ECO:0000256" key="1">
    <source>
        <dbReference type="SAM" id="SignalP"/>
    </source>
</evidence>
<name>A0A1U7N114_9CYAN</name>
<dbReference type="SUPFAM" id="SSF55486">
    <property type="entry name" value="Metalloproteases ('zincins'), catalytic domain"/>
    <property type="match status" value="1"/>
</dbReference>
<dbReference type="EMBL" id="MKZS01000001">
    <property type="protein sequence ID" value="OLT59655.1"/>
    <property type="molecule type" value="Genomic_DNA"/>
</dbReference>
<dbReference type="InterPro" id="IPR024079">
    <property type="entry name" value="MetalloPept_cat_dom_sf"/>
</dbReference>
<reference evidence="2 3" key="1">
    <citation type="submission" date="2016-10" db="EMBL/GenBank/DDBJ databases">
        <title>Comparative genomics uncovers the prolific and rare metabolic potential of the cyanobacterial genus Moorea.</title>
        <authorList>
            <person name="Leao T."/>
            <person name="Castelao G."/>
            <person name="Korobeynikov A."/>
            <person name="Monroe E.A."/>
            <person name="Podell S."/>
            <person name="Glukhov E."/>
            <person name="Allen E."/>
            <person name="Gerwick W.H."/>
            <person name="Gerwick L."/>
        </authorList>
    </citation>
    <scope>NUCLEOTIDE SEQUENCE [LARGE SCALE GENOMIC DNA]</scope>
    <source>
        <strain evidence="2 3">PNG5-198</strain>
    </source>
</reference>
<keyword evidence="1" id="KW-0732">Signal</keyword>
<comment type="caution">
    <text evidence="2">The sequence shown here is derived from an EMBL/GenBank/DDBJ whole genome shotgun (WGS) entry which is preliminary data.</text>
</comment>
<evidence type="ECO:0000313" key="2">
    <source>
        <dbReference type="EMBL" id="OLT59655.1"/>
    </source>
</evidence>
<sequence>MKNRQLMMSLSLASAAVIGGNAPAQAIDFDFSYQPGTSLKQMLGFEMAGQIWSYYLTDDITVKIHVEMTDALPSNILGGALPGLQQNKNYGTYRQKLYSDRTSVDDYTAYNNLQAHQYSDGNTRYHSVFESGQGWYNKNISLTNANAKAINYHSNNFVLDGYIVMNSDFIWSYNYERSAPTLLDTIIRFLSVDFLSVAVHEIGHILGFVSGVDSTILADYDASYQMSVAYYCPGYVPL</sequence>
<evidence type="ECO:0008006" key="4">
    <source>
        <dbReference type="Google" id="ProtNLM"/>
    </source>
</evidence>
<dbReference type="Proteomes" id="UP000186657">
    <property type="component" value="Unassembled WGS sequence"/>
</dbReference>
<organism evidence="2 3">
    <name type="scientific">Moorena bouillonii PNG</name>
    <dbReference type="NCBI Taxonomy" id="568701"/>
    <lineage>
        <taxon>Bacteria</taxon>
        <taxon>Bacillati</taxon>
        <taxon>Cyanobacteriota</taxon>
        <taxon>Cyanophyceae</taxon>
        <taxon>Coleofasciculales</taxon>
        <taxon>Coleofasciculaceae</taxon>
        <taxon>Moorena</taxon>
    </lineage>
</organism>
<dbReference type="RefSeq" id="WP_075899226.1">
    <property type="nucleotide sequence ID" value="NZ_MKZS01000001.1"/>
</dbReference>
<feature type="chain" id="PRO_5013387220" description="Peptidase M10 metallopeptidase domain-containing protein" evidence="1">
    <location>
        <begin position="27"/>
        <end position="238"/>
    </location>
</feature>
<feature type="signal peptide" evidence="1">
    <location>
        <begin position="1"/>
        <end position="26"/>
    </location>
</feature>
<evidence type="ECO:0000313" key="3">
    <source>
        <dbReference type="Proteomes" id="UP000186657"/>
    </source>
</evidence>
<dbReference type="NCBIfam" id="NF038122">
    <property type="entry name" value="metallo_LGF"/>
    <property type="match status" value="1"/>
</dbReference>
<dbReference type="GO" id="GO:0008237">
    <property type="term" value="F:metallopeptidase activity"/>
    <property type="evidence" value="ECO:0007669"/>
    <property type="project" value="InterPro"/>
</dbReference>
<proteinExistence type="predicted"/>
<protein>
    <recommendedName>
        <fullName evidence="4">Peptidase M10 metallopeptidase domain-containing protein</fullName>
    </recommendedName>
</protein>
<keyword evidence="3" id="KW-1185">Reference proteome</keyword>